<dbReference type="Pfam" id="PF04900">
    <property type="entry name" value="Fcf1"/>
    <property type="match status" value="1"/>
</dbReference>
<dbReference type="PROSITE" id="PS51697">
    <property type="entry name" value="ALOG"/>
    <property type="match status" value="1"/>
</dbReference>
<comment type="similarity">
    <text evidence="13">Belongs to the UTP23/FCF1 family. UTP23 subfamily.</text>
</comment>
<dbReference type="InterPro" id="IPR057776">
    <property type="entry name" value="UTP23_sensor"/>
</dbReference>
<name>A0A830CSI9_9LAMI</name>
<evidence type="ECO:0000256" key="1">
    <source>
        <dbReference type="ARBA" id="ARBA00001946"/>
    </source>
</evidence>
<evidence type="ECO:0000256" key="14">
    <source>
        <dbReference type="ARBA" id="ARBA00047353"/>
    </source>
</evidence>
<gene>
    <name evidence="17" type="ORF">PHJA_002203800</name>
</gene>
<reference evidence="17" key="1">
    <citation type="submission" date="2020-07" db="EMBL/GenBank/DDBJ databases">
        <title>Ethylene signaling mediates host invasion by parasitic plants.</title>
        <authorList>
            <person name="Yoshida S."/>
        </authorList>
    </citation>
    <scope>NUCLEOTIDE SEQUENCE</scope>
    <source>
        <strain evidence="17">Okayama</strain>
    </source>
</reference>
<dbReference type="PANTHER" id="PTHR21528">
    <property type="entry name" value="DEHYDRODOLICHYL DIPHOSPHATE SYNTHASE COMPLEX SUBUNIT NUS1"/>
    <property type="match status" value="1"/>
</dbReference>
<dbReference type="GO" id="GO:0005789">
    <property type="term" value="C:endoplasmic reticulum membrane"/>
    <property type="evidence" value="ECO:0007669"/>
    <property type="project" value="UniProtKB-SubCell"/>
</dbReference>
<evidence type="ECO:0000313" key="18">
    <source>
        <dbReference type="Proteomes" id="UP000653305"/>
    </source>
</evidence>
<accession>A0A830CSI9</accession>
<dbReference type="CDD" id="cd08553">
    <property type="entry name" value="PIN_Fcf1-like"/>
    <property type="match status" value="1"/>
</dbReference>
<feature type="compositionally biased region" description="Basic residues" evidence="15">
    <location>
        <begin position="639"/>
        <end position="651"/>
    </location>
</feature>
<dbReference type="Proteomes" id="UP000653305">
    <property type="component" value="Unassembled WGS sequence"/>
</dbReference>
<keyword evidence="6" id="KW-0808">Transferase</keyword>
<dbReference type="Pfam" id="PF04852">
    <property type="entry name" value="ALOG_dom"/>
    <property type="match status" value="1"/>
</dbReference>
<dbReference type="GO" id="GO:0032040">
    <property type="term" value="C:small-subunit processome"/>
    <property type="evidence" value="ECO:0007669"/>
    <property type="project" value="InterPro"/>
</dbReference>
<dbReference type="OrthoDB" id="19639at2759"/>
<dbReference type="SUPFAM" id="SSF88723">
    <property type="entry name" value="PIN domain-like"/>
    <property type="match status" value="1"/>
</dbReference>
<proteinExistence type="inferred from homology"/>
<evidence type="ECO:0000256" key="11">
    <source>
        <dbReference type="ARBA" id="ARBA00023136"/>
    </source>
</evidence>
<keyword evidence="11" id="KW-0472">Membrane</keyword>
<dbReference type="PROSITE" id="PS00018">
    <property type="entry name" value="EF_HAND_1"/>
    <property type="match status" value="1"/>
</dbReference>
<evidence type="ECO:0000313" key="17">
    <source>
        <dbReference type="EMBL" id="GFQ00599.1"/>
    </source>
</evidence>
<keyword evidence="8" id="KW-0256">Endoplasmic reticulum</keyword>
<dbReference type="UniPathway" id="UPA00378"/>
<protein>
    <recommendedName>
        <fullName evidence="5">ditrans,polycis-polyprenyl diphosphate synthase [(2E,6E)-farnesyldiphosphate specific]</fullName>
        <ecNumber evidence="5">2.5.1.87</ecNumber>
    </recommendedName>
</protein>
<dbReference type="InterPro" id="IPR036424">
    <property type="entry name" value="UPP_synth-like_sf"/>
</dbReference>
<dbReference type="PANTHER" id="PTHR21528:SF0">
    <property type="entry name" value="DEHYDRODOLICHYL DIPHOSPHATE SYNTHASE COMPLEX SUBUNIT NUS1"/>
    <property type="match status" value="1"/>
</dbReference>
<evidence type="ECO:0000256" key="9">
    <source>
        <dbReference type="ARBA" id="ARBA00022842"/>
    </source>
</evidence>
<comment type="catalytic activity">
    <reaction evidence="14">
        <text>n isopentenyl diphosphate + (2E,6E)-farnesyl diphosphate = a di-trans,poly-cis-polyprenyl diphosphate + n diphosphate</text>
        <dbReference type="Rhea" id="RHEA:53008"/>
        <dbReference type="Rhea" id="RHEA-COMP:19494"/>
        <dbReference type="ChEBI" id="CHEBI:33019"/>
        <dbReference type="ChEBI" id="CHEBI:128769"/>
        <dbReference type="ChEBI" id="CHEBI:136960"/>
        <dbReference type="ChEBI" id="CHEBI:175763"/>
        <dbReference type="EC" id="2.5.1.87"/>
    </reaction>
</comment>
<comment type="similarity">
    <text evidence="4">Belongs to the UPP synthase family.</text>
</comment>
<comment type="cofactor">
    <cofactor evidence="1">
        <name>Mg(2+)</name>
        <dbReference type="ChEBI" id="CHEBI:18420"/>
    </cofactor>
</comment>
<evidence type="ECO:0000256" key="15">
    <source>
        <dbReference type="SAM" id="MobiDB-lite"/>
    </source>
</evidence>
<dbReference type="AlphaFoldDB" id="A0A830CSI9"/>
<evidence type="ECO:0000256" key="6">
    <source>
        <dbReference type="ARBA" id="ARBA00022679"/>
    </source>
</evidence>
<dbReference type="Pfam" id="PF24779">
    <property type="entry name" value="UTP23_sensor"/>
    <property type="match status" value="1"/>
</dbReference>
<evidence type="ECO:0000259" key="16">
    <source>
        <dbReference type="PROSITE" id="PS51697"/>
    </source>
</evidence>
<evidence type="ECO:0000256" key="7">
    <source>
        <dbReference type="ARBA" id="ARBA00022692"/>
    </source>
</evidence>
<keyword evidence="9" id="KW-0460">Magnesium</keyword>
<evidence type="ECO:0000256" key="5">
    <source>
        <dbReference type="ARBA" id="ARBA00012596"/>
    </source>
</evidence>
<evidence type="ECO:0000256" key="10">
    <source>
        <dbReference type="ARBA" id="ARBA00022989"/>
    </source>
</evidence>
<dbReference type="GO" id="GO:0045547">
    <property type="term" value="F:ditrans,polycis-polyprenyl diphosphate synthase [(2E,6E)-farnesyl diphosphate specific] activity"/>
    <property type="evidence" value="ECO:0007669"/>
    <property type="project" value="UniProtKB-EC"/>
</dbReference>
<feature type="domain" description="ALOG" evidence="16">
    <location>
        <begin position="1"/>
        <end position="109"/>
    </location>
</feature>
<evidence type="ECO:0000256" key="2">
    <source>
        <dbReference type="ARBA" id="ARBA00004586"/>
    </source>
</evidence>
<comment type="function">
    <text evidence="12">Involved in rRNA-processing and ribosome biogenesis.</text>
</comment>
<dbReference type="InterPro" id="IPR018247">
    <property type="entry name" value="EF_Hand_1_Ca_BS"/>
</dbReference>
<evidence type="ECO:0000256" key="13">
    <source>
        <dbReference type="ARBA" id="ARBA00038503"/>
    </source>
</evidence>
<dbReference type="Gene3D" id="3.40.1180.10">
    <property type="entry name" value="Decaprenyl diphosphate synthase-like"/>
    <property type="match status" value="1"/>
</dbReference>
<keyword evidence="18" id="KW-1185">Reference proteome</keyword>
<dbReference type="InterPro" id="IPR006984">
    <property type="entry name" value="Fcf1/UTP23"/>
</dbReference>
<dbReference type="InterPro" id="IPR006936">
    <property type="entry name" value="ALOG_dom"/>
</dbReference>
<evidence type="ECO:0000256" key="3">
    <source>
        <dbReference type="ARBA" id="ARBA00004922"/>
    </source>
</evidence>
<dbReference type="EMBL" id="BMAC01000636">
    <property type="protein sequence ID" value="GFQ00599.1"/>
    <property type="molecule type" value="Genomic_DNA"/>
</dbReference>
<dbReference type="InterPro" id="IPR029060">
    <property type="entry name" value="PIN-like_dom_sf"/>
</dbReference>
<keyword evidence="10" id="KW-1133">Transmembrane helix</keyword>
<dbReference type="Gene3D" id="3.40.50.1010">
    <property type="entry name" value="5'-nuclease"/>
    <property type="match status" value="1"/>
</dbReference>
<comment type="subcellular location">
    <subcellularLocation>
        <location evidence="2">Endoplasmic reticulum membrane</location>
    </subcellularLocation>
</comment>
<dbReference type="SUPFAM" id="SSF64005">
    <property type="entry name" value="Undecaprenyl diphosphate synthase"/>
    <property type="match status" value="1"/>
</dbReference>
<feature type="region of interest" description="Disordered" evidence="15">
    <location>
        <begin position="592"/>
        <end position="659"/>
    </location>
</feature>
<sequence>MLMYSELRGFKVATVFSNSAPCLRHWKLKLKSPHPNMPVLRPLEPARPCPLRQAWGSLDALVGCLRAAYEENGGKPETNPFGARDVRLYLREVCDLQSKARGVSYEKKKRKHPPQLFPVLGLLELDADRLMTFLRRLESTYDFDKMISLGGNLGLRLLWHLMHLIMSICYFVHGLVNALESFLISSGLFKRYKNLDISKVQYLAVVIDSEDARETMKVLELLRWLADIGFQKVCLYDKEGVLKKSKEGLALWSKTGRISKNAVMNGPLSQKGTIFVQEATGDPLLEQKCMSLEVISFSDSKHAVAKAANFLLKKHYLNADEKPQLTERDMADALKAIGYGTLEPDLMLIYGPARCHLGFPAWRSRYTEMVHMGPLKSMKFGAIIKAVHRYTTVHQNYGILSMRVKKQKRHRRAVRFYTACFGFREPFKILCDGTFVHHLLANRITPADTALANILGAPVKIFTTRCVLAELRSLGDSYSDSLDAARNLMTARCDHEKRKSAVACITEIPGVPVIYGLRNALFLDRPSTFQHEFVKTAEEERSHMTDLEYKMLRLKKKKAAADEANDLSDANEDHILETRDLKKGVKRNIIDTKDKAQFKRKRAKGPNPLSCKKKKSEGNARATSASGEEISAADNSTRSKSRKRKRPRKSKITTEPIVG</sequence>
<dbReference type="EC" id="2.5.1.87" evidence="5"/>
<dbReference type="InterPro" id="IPR038887">
    <property type="entry name" value="Nus1/NgBR"/>
</dbReference>
<comment type="pathway">
    <text evidence="3">Protein modification; protein glycosylation.</text>
</comment>
<keyword evidence="7" id="KW-0812">Transmembrane</keyword>
<comment type="caution">
    <text evidence="17">The sequence shown here is derived from an EMBL/GenBank/DDBJ whole genome shotgun (WGS) entry which is preliminary data.</text>
</comment>
<evidence type="ECO:0000256" key="4">
    <source>
        <dbReference type="ARBA" id="ARBA00005432"/>
    </source>
</evidence>
<evidence type="ECO:0000256" key="12">
    <source>
        <dbReference type="ARBA" id="ARBA00037300"/>
    </source>
</evidence>
<evidence type="ECO:0000256" key="8">
    <source>
        <dbReference type="ARBA" id="ARBA00022824"/>
    </source>
</evidence>
<organism evidence="17 18">
    <name type="scientific">Phtheirospermum japonicum</name>
    <dbReference type="NCBI Taxonomy" id="374723"/>
    <lineage>
        <taxon>Eukaryota</taxon>
        <taxon>Viridiplantae</taxon>
        <taxon>Streptophyta</taxon>
        <taxon>Embryophyta</taxon>
        <taxon>Tracheophyta</taxon>
        <taxon>Spermatophyta</taxon>
        <taxon>Magnoliopsida</taxon>
        <taxon>eudicotyledons</taxon>
        <taxon>Gunneridae</taxon>
        <taxon>Pentapetalae</taxon>
        <taxon>asterids</taxon>
        <taxon>lamiids</taxon>
        <taxon>Lamiales</taxon>
        <taxon>Orobanchaceae</taxon>
        <taxon>Orobanchaceae incertae sedis</taxon>
        <taxon>Phtheirospermum</taxon>
    </lineage>
</organism>
<dbReference type="GO" id="GO:1904423">
    <property type="term" value="C:dehydrodolichyl diphosphate synthase complex"/>
    <property type="evidence" value="ECO:0007669"/>
    <property type="project" value="InterPro"/>
</dbReference>